<dbReference type="Proteomes" id="UP000002279">
    <property type="component" value="Chromosome 10"/>
</dbReference>
<feature type="transmembrane region" description="Helical" evidence="6">
    <location>
        <begin position="642"/>
        <end position="664"/>
    </location>
</feature>
<feature type="transmembrane region" description="Helical" evidence="6">
    <location>
        <begin position="541"/>
        <end position="562"/>
    </location>
</feature>
<comment type="similarity">
    <text evidence="2 6">Belongs to the TMC family.</text>
</comment>
<dbReference type="Pfam" id="PF07810">
    <property type="entry name" value="TMC"/>
    <property type="match status" value="1"/>
</dbReference>
<organism evidence="9 10">
    <name type="scientific">Ornithorhynchus anatinus</name>
    <name type="common">Duckbill platypus</name>
    <dbReference type="NCBI Taxonomy" id="9258"/>
    <lineage>
        <taxon>Eukaryota</taxon>
        <taxon>Metazoa</taxon>
        <taxon>Chordata</taxon>
        <taxon>Craniata</taxon>
        <taxon>Vertebrata</taxon>
        <taxon>Euteleostomi</taxon>
        <taxon>Mammalia</taxon>
        <taxon>Monotremata</taxon>
        <taxon>Ornithorhynchidae</taxon>
        <taxon>Ornithorhynchus</taxon>
    </lineage>
</organism>
<dbReference type="GO" id="GO:0008381">
    <property type="term" value="F:mechanosensitive monoatomic ion channel activity"/>
    <property type="evidence" value="ECO:0000318"/>
    <property type="project" value="GO_Central"/>
</dbReference>
<evidence type="ECO:0000256" key="2">
    <source>
        <dbReference type="ARBA" id="ARBA00006510"/>
    </source>
</evidence>
<keyword evidence="10" id="KW-1185">Reference proteome</keyword>
<dbReference type="InterPro" id="IPR038900">
    <property type="entry name" value="TMC"/>
</dbReference>
<evidence type="ECO:0000256" key="7">
    <source>
        <dbReference type="SAM" id="MobiDB-lite"/>
    </source>
</evidence>
<name>F6TB68_ORNAN</name>
<keyword evidence="5 6" id="KW-0472">Membrane</keyword>
<evidence type="ECO:0000256" key="3">
    <source>
        <dbReference type="ARBA" id="ARBA00022692"/>
    </source>
</evidence>
<feature type="transmembrane region" description="Helical" evidence="6">
    <location>
        <begin position="515"/>
        <end position="535"/>
    </location>
</feature>
<feature type="region of interest" description="Disordered" evidence="7">
    <location>
        <begin position="37"/>
        <end position="73"/>
    </location>
</feature>
<dbReference type="PANTHER" id="PTHR23302:SF45">
    <property type="entry name" value="TRANSMEMBRANE CHANNEL-LIKE PROTEIN 4"/>
    <property type="match status" value="1"/>
</dbReference>
<evidence type="ECO:0000259" key="8">
    <source>
        <dbReference type="Pfam" id="PF07810"/>
    </source>
</evidence>
<reference evidence="9" key="3">
    <citation type="submission" date="2025-09" db="UniProtKB">
        <authorList>
            <consortium name="Ensembl"/>
        </authorList>
    </citation>
    <scope>IDENTIFICATION</scope>
    <source>
        <strain evidence="9">Glennie</strain>
    </source>
</reference>
<feature type="transmembrane region" description="Helical" evidence="6">
    <location>
        <begin position="574"/>
        <end position="595"/>
    </location>
</feature>
<evidence type="ECO:0000256" key="1">
    <source>
        <dbReference type="ARBA" id="ARBA00004141"/>
    </source>
</evidence>
<dbReference type="eggNOG" id="ENOG502S3W0">
    <property type="taxonomic scope" value="Eukaryota"/>
</dbReference>
<sequence length="710" mass="78669">GGPWGAPACSPRVPLLSAPGQSLSTLLSQLPSVASVRYRGPVPGGPQEEEEKNEVGDWAGGPAEETPELQNPRELPWPMEAKRMRRLKAEQAGAQARAGGQRGSWGLHQFKKAQAWTAEILQRAQPWRGDLLKIGGHFGSGTQAYFSLLRFLLLLNVLGALLPISLVMLPTLLLGTGGDSLNPPSNTSLCGPYNPLPNLLVSYTEQLFNLLSGQGYLEWSVLFYGFYPTMESGGYRLPLAYLLSAAGAGLLCLLLILRRSVGGLRQTLLAESGALIRYSDRIFCGWDFCLSDPKAVRLRHNTVRFEIQVELEEENVRQWEAAWTLPKRMAMWGLRGLLNLLVLGLLGAAFFGVYWATQESIQLQKDPKVTNNAFLKLLVDFLPSIFISAVNLILPPVFTLLTKLEGYTLSRQVLFILLRTVFLRLASLVVLLLTLWAKITCKGDPNAPSCEGCGYNSKELPCWETMLGQEMYKLLLFDLLTVLAVILLVRYPRKLLCGQCPGALGRLAGTQEFQVPAEVLGLVYAQTVVWIGSFFSPLLPLINAFKFVLLFYLQKFTLFSIYSPASRTFRGSSAHFFFPLVMLLGLGVSAVPVLYSVFVIQPSKLCGPFRNKTSIWDVVPQAIEELPLPAQNMFFFLGTQTFAVPLFLLASLLMFYTIALASSYNRLIHKLQKQIELVSRGLGVVLGQWVEERGGKKISMASWKESRPES</sequence>
<reference evidence="9 10" key="1">
    <citation type="journal article" date="2008" name="Nature">
        <title>Genome analysis of the platypus reveals unique signatures of evolution.</title>
        <authorList>
            <person name="Warren W.C."/>
            <person name="Hillier L.W."/>
            <person name="Marshall Graves J.A."/>
            <person name="Birney E."/>
            <person name="Ponting C.P."/>
            <person name="Grutzner F."/>
            <person name="Belov K."/>
            <person name="Miller W."/>
            <person name="Clarke L."/>
            <person name="Chinwalla A.T."/>
            <person name="Yang S.P."/>
            <person name="Heger A."/>
            <person name="Locke D.P."/>
            <person name="Miethke P."/>
            <person name="Waters P.D."/>
            <person name="Veyrunes F."/>
            <person name="Fulton L."/>
            <person name="Fulton B."/>
            <person name="Graves T."/>
            <person name="Wallis J."/>
            <person name="Puente X.S."/>
            <person name="Lopez-Otin C."/>
            <person name="Ordonez G.R."/>
            <person name="Eichler E.E."/>
            <person name="Chen L."/>
            <person name="Cheng Z."/>
            <person name="Deakin J.E."/>
            <person name="Alsop A."/>
            <person name="Thompson K."/>
            <person name="Kirby P."/>
            <person name="Papenfuss A.T."/>
            <person name="Wakefield M.J."/>
            <person name="Olender T."/>
            <person name="Lancet D."/>
            <person name="Huttley G.A."/>
            <person name="Smit A.F."/>
            <person name="Pask A."/>
            <person name="Temple-Smith P."/>
            <person name="Batzer M.A."/>
            <person name="Walker J.A."/>
            <person name="Konkel M.K."/>
            <person name="Harris R.S."/>
            <person name="Whittington C.M."/>
            <person name="Wong E.S."/>
            <person name="Gemmell N.J."/>
            <person name="Buschiazzo E."/>
            <person name="Vargas Jentzsch I.M."/>
            <person name="Merkel A."/>
            <person name="Schmitz J."/>
            <person name="Zemann A."/>
            <person name="Churakov G."/>
            <person name="Kriegs J.O."/>
            <person name="Brosius J."/>
            <person name="Murchison E.P."/>
            <person name="Sachidanandam R."/>
            <person name="Smith C."/>
            <person name="Hannon G.J."/>
            <person name="Tsend-Ayush E."/>
            <person name="McMillan D."/>
            <person name="Attenborough R."/>
            <person name="Rens W."/>
            <person name="Ferguson-Smith M."/>
            <person name="Lefevre C.M."/>
            <person name="Sharp J.A."/>
            <person name="Nicholas K.R."/>
            <person name="Ray D.A."/>
            <person name="Kube M."/>
            <person name="Reinhardt R."/>
            <person name="Pringle T.H."/>
            <person name="Taylor J."/>
            <person name="Jones R.C."/>
            <person name="Nixon B."/>
            <person name="Dacheux J.L."/>
            <person name="Niwa H."/>
            <person name="Sekita Y."/>
            <person name="Huang X."/>
            <person name="Stark A."/>
            <person name="Kheradpour P."/>
            <person name="Kellis M."/>
            <person name="Flicek P."/>
            <person name="Chen Y."/>
            <person name="Webber C."/>
            <person name="Hardison R."/>
            <person name="Nelson J."/>
            <person name="Hallsworth-Pepin K."/>
            <person name="Delehaunty K."/>
            <person name="Markovic C."/>
            <person name="Minx P."/>
            <person name="Feng Y."/>
            <person name="Kremitzki C."/>
            <person name="Mitreva M."/>
            <person name="Glasscock J."/>
            <person name="Wylie T."/>
            <person name="Wohldmann P."/>
            <person name="Thiru P."/>
            <person name="Nhan M.N."/>
            <person name="Pohl C.S."/>
            <person name="Smith S.M."/>
            <person name="Hou S."/>
            <person name="Nefedov M."/>
            <person name="de Jong P.J."/>
            <person name="Renfree M.B."/>
            <person name="Mardis E.R."/>
            <person name="Wilson R.K."/>
        </authorList>
    </citation>
    <scope>NUCLEOTIDE SEQUENCE [LARGE SCALE GENOMIC DNA]</scope>
    <source>
        <strain evidence="9 10">Glennie</strain>
    </source>
</reference>
<feature type="transmembrane region" description="Helical" evidence="6">
    <location>
        <begin position="337"/>
        <end position="357"/>
    </location>
</feature>
<dbReference type="AlphaFoldDB" id="F6TB68"/>
<keyword evidence="3 6" id="KW-0812">Transmembrane</keyword>
<dbReference type="OMA" id="TLQPWAW"/>
<dbReference type="Ensembl" id="ENSOANT00000004769.3">
    <property type="protein sequence ID" value="ENSOANP00000004768.3"/>
    <property type="gene ID" value="ENSOANG00000003006.4"/>
</dbReference>
<feature type="transmembrane region" description="Helical" evidence="6">
    <location>
        <begin position="413"/>
        <end position="437"/>
    </location>
</feature>
<dbReference type="PANTHER" id="PTHR23302">
    <property type="entry name" value="TRANSMEMBRANE CHANNEL-RELATED"/>
    <property type="match status" value="1"/>
</dbReference>
<dbReference type="FunCoup" id="F6TB68">
    <property type="interactions" value="50"/>
</dbReference>
<feature type="domain" description="TMC" evidence="8">
    <location>
        <begin position="462"/>
        <end position="572"/>
    </location>
</feature>
<dbReference type="GeneTree" id="ENSGT01050000244894"/>
<gene>
    <name evidence="9" type="primary">TMC4</name>
</gene>
<evidence type="ECO:0000313" key="10">
    <source>
        <dbReference type="Proteomes" id="UP000002279"/>
    </source>
</evidence>
<feature type="transmembrane region" description="Helical" evidence="6">
    <location>
        <begin position="151"/>
        <end position="174"/>
    </location>
</feature>
<feature type="transmembrane region" description="Helical" evidence="6">
    <location>
        <begin position="377"/>
        <end position="401"/>
    </location>
</feature>
<accession>F6TB68</accession>
<evidence type="ECO:0000313" key="9">
    <source>
        <dbReference type="Ensembl" id="ENSOANP00000004768.3"/>
    </source>
</evidence>
<protein>
    <recommendedName>
        <fullName evidence="6">Transmembrane channel-like protein</fullName>
    </recommendedName>
</protein>
<feature type="transmembrane region" description="Helical" evidence="6">
    <location>
        <begin position="471"/>
        <end position="489"/>
    </location>
</feature>
<dbReference type="GO" id="GO:0005886">
    <property type="term" value="C:plasma membrane"/>
    <property type="evidence" value="ECO:0007669"/>
    <property type="project" value="InterPro"/>
</dbReference>
<evidence type="ECO:0000256" key="4">
    <source>
        <dbReference type="ARBA" id="ARBA00022989"/>
    </source>
</evidence>
<comment type="subcellular location">
    <subcellularLocation>
        <location evidence="1 6">Membrane</location>
        <topology evidence="1 6">Multi-pass membrane protein</topology>
    </subcellularLocation>
</comment>
<dbReference type="Bgee" id="ENSOANG00000003006">
    <property type="expression patterns" value="Expressed in adult mammalian kidney and 7 other cell types or tissues"/>
</dbReference>
<proteinExistence type="inferred from homology"/>
<dbReference type="InterPro" id="IPR012496">
    <property type="entry name" value="TMC_dom"/>
</dbReference>
<evidence type="ECO:0000256" key="6">
    <source>
        <dbReference type="RuleBase" id="RU310713"/>
    </source>
</evidence>
<dbReference type="InParanoid" id="F6TB68"/>
<evidence type="ECO:0000256" key="5">
    <source>
        <dbReference type="ARBA" id="ARBA00023136"/>
    </source>
</evidence>
<reference evidence="9" key="2">
    <citation type="submission" date="2025-08" db="UniProtKB">
        <authorList>
            <consortium name="Ensembl"/>
        </authorList>
    </citation>
    <scope>IDENTIFICATION</scope>
    <source>
        <strain evidence="9">Glennie</strain>
    </source>
</reference>
<keyword evidence="4 6" id="KW-1133">Transmembrane helix</keyword>
<feature type="transmembrane region" description="Helical" evidence="6">
    <location>
        <begin position="239"/>
        <end position="257"/>
    </location>
</feature>